<evidence type="ECO:0000313" key="3">
    <source>
        <dbReference type="Proteomes" id="UP001597110"/>
    </source>
</evidence>
<keyword evidence="1" id="KW-0472">Membrane</keyword>
<sequence>MTTNRKLIKTNLRGFRSETTERNERLKLWLGFISTTLGTLLAALSLN</sequence>
<keyword evidence="1" id="KW-1133">Transmembrane helix</keyword>
<dbReference type="RefSeq" id="WP_386821850.1">
    <property type="nucleotide sequence ID" value="NZ_JBHTIF010000001.1"/>
</dbReference>
<keyword evidence="3" id="KW-1185">Reference proteome</keyword>
<gene>
    <name evidence="2" type="ORF">ACFQ0E_01040</name>
</gene>
<evidence type="ECO:0000313" key="2">
    <source>
        <dbReference type="EMBL" id="MFD0724173.1"/>
    </source>
</evidence>
<keyword evidence="1" id="KW-0812">Transmembrane</keyword>
<accession>A0ABW2Y7W0</accession>
<dbReference type="EMBL" id="JBHTIF010000001">
    <property type="protein sequence ID" value="MFD0724173.1"/>
    <property type="molecule type" value="Genomic_DNA"/>
</dbReference>
<protein>
    <submittedName>
        <fullName evidence="2">Uncharacterized protein</fullName>
    </submittedName>
</protein>
<reference evidence="3" key="1">
    <citation type="journal article" date="2019" name="Int. J. Syst. Evol. Microbiol.">
        <title>The Global Catalogue of Microorganisms (GCM) 10K type strain sequencing project: providing services to taxonomists for standard genome sequencing and annotation.</title>
        <authorList>
            <consortium name="The Broad Institute Genomics Platform"/>
            <consortium name="The Broad Institute Genome Sequencing Center for Infectious Disease"/>
            <person name="Wu L."/>
            <person name="Ma J."/>
        </authorList>
    </citation>
    <scope>NUCLEOTIDE SEQUENCE [LARGE SCALE GENOMIC DNA]</scope>
    <source>
        <strain evidence="3">CCUG 55585</strain>
    </source>
</reference>
<organism evidence="2 3">
    <name type="scientific">Lysobacter brunescens</name>
    <dbReference type="NCBI Taxonomy" id="262323"/>
    <lineage>
        <taxon>Bacteria</taxon>
        <taxon>Pseudomonadati</taxon>
        <taxon>Pseudomonadota</taxon>
        <taxon>Gammaproteobacteria</taxon>
        <taxon>Lysobacterales</taxon>
        <taxon>Lysobacteraceae</taxon>
        <taxon>Lysobacter</taxon>
    </lineage>
</organism>
<evidence type="ECO:0000256" key="1">
    <source>
        <dbReference type="SAM" id="Phobius"/>
    </source>
</evidence>
<name>A0ABW2Y7W0_9GAMM</name>
<feature type="transmembrane region" description="Helical" evidence="1">
    <location>
        <begin position="26"/>
        <end position="46"/>
    </location>
</feature>
<comment type="caution">
    <text evidence="2">The sequence shown here is derived from an EMBL/GenBank/DDBJ whole genome shotgun (WGS) entry which is preliminary data.</text>
</comment>
<dbReference type="Proteomes" id="UP001597110">
    <property type="component" value="Unassembled WGS sequence"/>
</dbReference>
<proteinExistence type="predicted"/>